<dbReference type="AlphaFoldDB" id="A0A3N1CYX3"/>
<dbReference type="InterPro" id="IPR009057">
    <property type="entry name" value="Homeodomain-like_sf"/>
</dbReference>
<proteinExistence type="predicted"/>
<gene>
    <name evidence="4" type="ORF">EDD29_4043</name>
</gene>
<dbReference type="Pfam" id="PF00440">
    <property type="entry name" value="TetR_N"/>
    <property type="match status" value="1"/>
</dbReference>
<comment type="caution">
    <text evidence="4">The sequence shown here is derived from an EMBL/GenBank/DDBJ whole genome shotgun (WGS) entry which is preliminary data.</text>
</comment>
<dbReference type="PANTHER" id="PTHR30055:SF209">
    <property type="entry name" value="POSSIBLE TRANSCRIPTIONAL REGULATORY PROTEIN (PROBABLY TETR-FAMILY)"/>
    <property type="match status" value="1"/>
</dbReference>
<keyword evidence="1 2" id="KW-0238">DNA-binding</keyword>
<dbReference type="InterPro" id="IPR001647">
    <property type="entry name" value="HTH_TetR"/>
</dbReference>
<accession>A0A3N1CYX3</accession>
<dbReference type="EMBL" id="RJKE01000001">
    <property type="protein sequence ID" value="ROO86472.1"/>
    <property type="molecule type" value="Genomic_DNA"/>
</dbReference>
<organism evidence="4 5">
    <name type="scientific">Actinocorallia herbida</name>
    <dbReference type="NCBI Taxonomy" id="58109"/>
    <lineage>
        <taxon>Bacteria</taxon>
        <taxon>Bacillati</taxon>
        <taxon>Actinomycetota</taxon>
        <taxon>Actinomycetes</taxon>
        <taxon>Streptosporangiales</taxon>
        <taxon>Thermomonosporaceae</taxon>
        <taxon>Actinocorallia</taxon>
    </lineage>
</organism>
<dbReference type="Gene3D" id="1.10.357.10">
    <property type="entry name" value="Tetracycline Repressor, domain 2"/>
    <property type="match status" value="1"/>
</dbReference>
<dbReference type="SUPFAM" id="SSF46689">
    <property type="entry name" value="Homeodomain-like"/>
    <property type="match status" value="1"/>
</dbReference>
<dbReference type="PROSITE" id="PS50977">
    <property type="entry name" value="HTH_TETR_2"/>
    <property type="match status" value="1"/>
</dbReference>
<dbReference type="InterPro" id="IPR050109">
    <property type="entry name" value="HTH-type_TetR-like_transc_reg"/>
</dbReference>
<dbReference type="GO" id="GO:0000976">
    <property type="term" value="F:transcription cis-regulatory region binding"/>
    <property type="evidence" value="ECO:0007669"/>
    <property type="project" value="TreeGrafter"/>
</dbReference>
<reference evidence="4 5" key="1">
    <citation type="submission" date="2018-11" db="EMBL/GenBank/DDBJ databases">
        <title>Sequencing the genomes of 1000 actinobacteria strains.</title>
        <authorList>
            <person name="Klenk H.-P."/>
        </authorList>
    </citation>
    <scope>NUCLEOTIDE SEQUENCE [LARGE SCALE GENOMIC DNA]</scope>
    <source>
        <strain evidence="4 5">DSM 44254</strain>
    </source>
</reference>
<protein>
    <submittedName>
        <fullName evidence="4">TetR family transcriptional regulator</fullName>
    </submittedName>
</protein>
<dbReference type="Proteomes" id="UP000272400">
    <property type="component" value="Unassembled WGS sequence"/>
</dbReference>
<dbReference type="PANTHER" id="PTHR30055">
    <property type="entry name" value="HTH-TYPE TRANSCRIPTIONAL REGULATOR RUTR"/>
    <property type="match status" value="1"/>
</dbReference>
<feature type="DNA-binding region" description="H-T-H motif" evidence="2">
    <location>
        <begin position="37"/>
        <end position="56"/>
    </location>
</feature>
<evidence type="ECO:0000256" key="1">
    <source>
        <dbReference type="ARBA" id="ARBA00023125"/>
    </source>
</evidence>
<dbReference type="GO" id="GO:0003700">
    <property type="term" value="F:DNA-binding transcription factor activity"/>
    <property type="evidence" value="ECO:0007669"/>
    <property type="project" value="TreeGrafter"/>
</dbReference>
<feature type="domain" description="HTH tetR-type" evidence="3">
    <location>
        <begin position="14"/>
        <end position="74"/>
    </location>
</feature>
<sequence length="198" mass="21638">MPFGRPRPERADAARNRAHLLEVARAMIAEHGVEKLTMDALADHACLGKGTVFRRFGTRAGIFRALIDEDERAFQQKVMSGPPPLGPGADPVARLIAFGHERITFLAERHAIARASLERDDPAPAGEGNISRIHLRMLLIQAGLTRPDPGPLAVQLASALEGPFLLHLADPGRDDPDDTAIALLSTSWRFLIERLTRP</sequence>
<evidence type="ECO:0000256" key="2">
    <source>
        <dbReference type="PROSITE-ProRule" id="PRU00335"/>
    </source>
</evidence>
<keyword evidence="5" id="KW-1185">Reference proteome</keyword>
<evidence type="ECO:0000259" key="3">
    <source>
        <dbReference type="PROSITE" id="PS50977"/>
    </source>
</evidence>
<name>A0A3N1CYX3_9ACTN</name>
<evidence type="ECO:0000313" key="4">
    <source>
        <dbReference type="EMBL" id="ROO86472.1"/>
    </source>
</evidence>
<evidence type="ECO:0000313" key="5">
    <source>
        <dbReference type="Proteomes" id="UP000272400"/>
    </source>
</evidence>